<comment type="caution">
    <text evidence="11">The sequence shown here is derived from an EMBL/GenBank/DDBJ whole genome shotgun (WGS) entry which is preliminary data.</text>
</comment>
<evidence type="ECO:0000313" key="12">
    <source>
        <dbReference type="Proteomes" id="UP000823990"/>
    </source>
</evidence>
<dbReference type="Gene3D" id="1.20.1640.10">
    <property type="entry name" value="Multidrug efflux transporter AcrB transmembrane domain"/>
    <property type="match status" value="1"/>
</dbReference>
<feature type="transmembrane region" description="Helical" evidence="9">
    <location>
        <begin position="306"/>
        <end position="328"/>
    </location>
</feature>
<evidence type="ECO:0000313" key="11">
    <source>
        <dbReference type="EMBL" id="HIW01922.1"/>
    </source>
</evidence>
<evidence type="ECO:0000256" key="6">
    <source>
        <dbReference type="ARBA" id="ARBA00022989"/>
    </source>
</evidence>
<feature type="non-terminal residue" evidence="11">
    <location>
        <position position="372"/>
    </location>
</feature>
<dbReference type="Pfam" id="PF02355">
    <property type="entry name" value="SecD_SecF_C"/>
    <property type="match status" value="1"/>
</dbReference>
<dbReference type="GO" id="GO:0005886">
    <property type="term" value="C:plasma membrane"/>
    <property type="evidence" value="ECO:0007669"/>
    <property type="project" value="UniProtKB-SubCell"/>
</dbReference>
<dbReference type="InterPro" id="IPR022813">
    <property type="entry name" value="SecD/SecF_arch_bac"/>
</dbReference>
<dbReference type="InterPro" id="IPR048634">
    <property type="entry name" value="SecD_SecF_C"/>
</dbReference>
<name>A0A9D1Q0E7_9FIRM</name>
<keyword evidence="7" id="KW-0811">Translocation</keyword>
<evidence type="ECO:0000256" key="2">
    <source>
        <dbReference type="ARBA" id="ARBA00022448"/>
    </source>
</evidence>
<gene>
    <name evidence="11" type="ORF">H9892_01075</name>
</gene>
<keyword evidence="8 9" id="KW-0472">Membrane</keyword>
<evidence type="ECO:0000256" key="5">
    <source>
        <dbReference type="ARBA" id="ARBA00022927"/>
    </source>
</evidence>
<evidence type="ECO:0000256" key="8">
    <source>
        <dbReference type="ARBA" id="ARBA00023136"/>
    </source>
</evidence>
<keyword evidence="4 9" id="KW-0812">Transmembrane</keyword>
<dbReference type="AlphaFoldDB" id="A0A9D1Q0E7"/>
<keyword evidence="6 9" id="KW-1133">Transmembrane helix</keyword>
<accession>A0A9D1Q0E7</accession>
<feature type="transmembrane region" description="Helical" evidence="9">
    <location>
        <begin position="167"/>
        <end position="188"/>
    </location>
</feature>
<reference evidence="11" key="2">
    <citation type="submission" date="2021-04" db="EMBL/GenBank/DDBJ databases">
        <authorList>
            <person name="Gilroy R."/>
        </authorList>
    </citation>
    <scope>NUCLEOTIDE SEQUENCE</scope>
    <source>
        <strain evidence="11">12435</strain>
    </source>
</reference>
<reference evidence="11" key="1">
    <citation type="journal article" date="2021" name="PeerJ">
        <title>Extensive microbial diversity within the chicken gut microbiome revealed by metagenomics and culture.</title>
        <authorList>
            <person name="Gilroy R."/>
            <person name="Ravi A."/>
            <person name="Getino M."/>
            <person name="Pursley I."/>
            <person name="Horton D.L."/>
            <person name="Alikhan N.F."/>
            <person name="Baker D."/>
            <person name="Gharbi K."/>
            <person name="Hall N."/>
            <person name="Watson M."/>
            <person name="Adriaenssens E.M."/>
            <person name="Foster-Nyarko E."/>
            <person name="Jarju S."/>
            <person name="Secka A."/>
            <person name="Antonio M."/>
            <person name="Oren A."/>
            <person name="Chaudhuri R.R."/>
            <person name="La Ragione R."/>
            <person name="Hildebrand F."/>
            <person name="Pallen M.J."/>
        </authorList>
    </citation>
    <scope>NUCLEOTIDE SEQUENCE</scope>
    <source>
        <strain evidence="11">12435</strain>
    </source>
</reference>
<evidence type="ECO:0000259" key="10">
    <source>
        <dbReference type="Pfam" id="PF02355"/>
    </source>
</evidence>
<comment type="subcellular location">
    <subcellularLocation>
        <location evidence="1">Cell membrane</location>
        <topology evidence="1">Multi-pass membrane protein</topology>
    </subcellularLocation>
</comment>
<feature type="domain" description="Protein export membrane protein SecD/SecF C-terminal" evidence="10">
    <location>
        <begin position="161"/>
        <end position="330"/>
    </location>
</feature>
<organism evidence="11 12">
    <name type="scientific">Candidatus Protoclostridium stercorigallinarum</name>
    <dbReference type="NCBI Taxonomy" id="2838741"/>
    <lineage>
        <taxon>Bacteria</taxon>
        <taxon>Bacillati</taxon>
        <taxon>Bacillota</taxon>
        <taxon>Clostridia</taxon>
        <taxon>Candidatus Protoclostridium</taxon>
    </lineage>
</organism>
<feature type="transmembrane region" description="Helical" evidence="9">
    <location>
        <begin position="12"/>
        <end position="31"/>
    </location>
</feature>
<proteinExistence type="predicted"/>
<dbReference type="PANTHER" id="PTHR30081:SF8">
    <property type="entry name" value="PROTEIN TRANSLOCASE SUBUNIT SECF"/>
    <property type="match status" value="1"/>
</dbReference>
<evidence type="ECO:0000256" key="9">
    <source>
        <dbReference type="SAM" id="Phobius"/>
    </source>
</evidence>
<keyword evidence="5" id="KW-0653">Protein transport</keyword>
<evidence type="ECO:0000256" key="1">
    <source>
        <dbReference type="ARBA" id="ARBA00004651"/>
    </source>
</evidence>
<evidence type="ECO:0000256" key="3">
    <source>
        <dbReference type="ARBA" id="ARBA00022475"/>
    </source>
</evidence>
<protein>
    <recommendedName>
        <fullName evidence="10">Protein export membrane protein SecD/SecF C-terminal domain-containing protein</fullName>
    </recommendedName>
</protein>
<dbReference type="SUPFAM" id="SSF82866">
    <property type="entry name" value="Multidrug efflux transporter AcrB transmembrane domain"/>
    <property type="match status" value="1"/>
</dbReference>
<dbReference type="PANTHER" id="PTHR30081">
    <property type="entry name" value="PROTEIN-EXPORT MEMBRANE PROTEIN SEC"/>
    <property type="match status" value="1"/>
</dbReference>
<feature type="transmembrane region" description="Helical" evidence="9">
    <location>
        <begin position="224"/>
        <end position="242"/>
    </location>
</feature>
<sequence>MRVVQNRKKWLLVPLIVLVLAIVAGVVYGIVFNGAVFNAGTDLTGGYTMNVRLGSALTEESQPGYEDTIRKVIEAPGEYSSALKEQDVDGLTVRSFFVAKDGADKELKVVFTAPGYTDEEMFGEDGESGILDALCAAVKDEVRSADDPFGVNVVPGEREDATMGTEMVISAVCGALIFLALMLIYLSVRYDLASALILAGGIVLDVLMTLALMCIFHVEMTAMFFAAVIAVMAFSLVTKIPAFDLMRGALRSGSTASPEEIANTSVRDSLVRTSAICGTGVVSVAVMTVIGAIMSVSGLVAIGLPLIFGFVSSAFTAMLLAPSVWAMWKNSRAGRRETVSVSAESARTAPARDEALESFFAGDENVAPVPDG</sequence>
<dbReference type="GO" id="GO:0015031">
    <property type="term" value="P:protein transport"/>
    <property type="evidence" value="ECO:0007669"/>
    <property type="project" value="UniProtKB-KW"/>
</dbReference>
<dbReference type="EMBL" id="DXHS01000017">
    <property type="protein sequence ID" value="HIW01922.1"/>
    <property type="molecule type" value="Genomic_DNA"/>
</dbReference>
<dbReference type="Proteomes" id="UP000823990">
    <property type="component" value="Unassembled WGS sequence"/>
</dbReference>
<keyword evidence="3" id="KW-1003">Cell membrane</keyword>
<feature type="transmembrane region" description="Helical" evidence="9">
    <location>
        <begin position="195"/>
        <end position="218"/>
    </location>
</feature>
<feature type="transmembrane region" description="Helical" evidence="9">
    <location>
        <begin position="275"/>
        <end position="300"/>
    </location>
</feature>
<keyword evidence="2" id="KW-0813">Transport</keyword>
<evidence type="ECO:0000256" key="7">
    <source>
        <dbReference type="ARBA" id="ARBA00023010"/>
    </source>
</evidence>
<evidence type="ECO:0000256" key="4">
    <source>
        <dbReference type="ARBA" id="ARBA00022692"/>
    </source>
</evidence>